<dbReference type="EMBL" id="MN832444">
    <property type="protein sequence ID" value="QKK82939.1"/>
    <property type="molecule type" value="Genomic_DNA"/>
</dbReference>
<evidence type="ECO:0000256" key="1">
    <source>
        <dbReference type="SAM" id="MobiDB-lite"/>
    </source>
</evidence>
<sequence>MLRAGAKRMADGKATQRTQISQTDNHSGVQETQLDPIREGWHIFRGPPDYTHAVIPWVYEQQLTTSTYARDYAFRMTSPYDPLQDSSLQDANPGTGVANVTVPQDSDARNFANTAAYWEFYASMYKYYHVLGCRYRIRIENRGNERFYVHHMFVTKSNPPATASNWDMMIWPDTVSQLCHPHSIFYSVDVANQQIREVSNVNNDDGIMNVDSDPNDKEANGQAVQNKVGQTFVYIEGEYRPGDADRQVHEDSDVNIWTLVNQNPTLREALLVRLRAYDNATPGNGGGDTFNYNRPLTFNISVECEYLVEFKELQDALRWPTNRNPLTATINTSRV</sequence>
<protein>
    <submittedName>
        <fullName evidence="2">Uncharacterized protein</fullName>
    </submittedName>
</protein>
<name>A0A6M9BJT6_9VIRU</name>
<reference evidence="2" key="1">
    <citation type="submission" date="2019-12" db="EMBL/GenBank/DDBJ databases">
        <title>Viral genomes from plants on the riverside of the ancient canal in Zhenjiang city, China.</title>
        <authorList>
            <person name="Lu X."/>
            <person name="Yang X.S."/>
            <person name="Zhang W."/>
        </authorList>
    </citation>
    <scope>NUCLEOTIDE SEQUENCE</scope>
    <source>
        <strain evidence="2">Pt110-den- 1ontig290_190202_WEN_enviromentvirus_NW</strain>
    </source>
</reference>
<feature type="region of interest" description="Disordered" evidence="1">
    <location>
        <begin position="1"/>
        <end position="32"/>
    </location>
</feature>
<proteinExistence type="predicted"/>
<evidence type="ECO:0000313" key="2">
    <source>
        <dbReference type="EMBL" id="QKK82939.1"/>
    </source>
</evidence>
<organism evidence="2">
    <name type="scientific">Forsythia suspensa parvo-like virus</name>
    <dbReference type="NCBI Taxonomy" id="2739858"/>
    <lineage>
        <taxon>Viruses</taxon>
        <taxon>Monodnaviria</taxon>
        <taxon>Shotokuvirae</taxon>
        <taxon>Cossaviricota</taxon>
        <taxon>Quintoviricetes</taxon>
        <taxon>Piccovirales</taxon>
        <taxon>Parvoviridae</taxon>
    </lineage>
</organism>
<accession>A0A6M9BJT6</accession>
<feature type="compositionally biased region" description="Polar residues" evidence="1">
    <location>
        <begin position="15"/>
        <end position="32"/>
    </location>
</feature>